<dbReference type="InterPro" id="IPR025241">
    <property type="entry name" value="DUF4190"/>
</dbReference>
<feature type="region of interest" description="Disordered" evidence="1">
    <location>
        <begin position="1"/>
        <end position="23"/>
    </location>
</feature>
<keyword evidence="2" id="KW-0472">Membrane</keyword>
<name>A0A419F169_9BACT</name>
<dbReference type="Pfam" id="PF13828">
    <property type="entry name" value="DUF4190"/>
    <property type="match status" value="1"/>
</dbReference>
<feature type="transmembrane region" description="Helical" evidence="2">
    <location>
        <begin position="33"/>
        <end position="62"/>
    </location>
</feature>
<gene>
    <name evidence="4" type="ORF">C4532_06890</name>
</gene>
<feature type="domain" description="DUF4190" evidence="3">
    <location>
        <begin position="33"/>
        <end position="97"/>
    </location>
</feature>
<comment type="caution">
    <text evidence="4">The sequence shown here is derived from an EMBL/GenBank/DDBJ whole genome shotgun (WGS) entry which is preliminary data.</text>
</comment>
<evidence type="ECO:0000259" key="3">
    <source>
        <dbReference type="Pfam" id="PF13828"/>
    </source>
</evidence>
<evidence type="ECO:0000256" key="2">
    <source>
        <dbReference type="SAM" id="Phobius"/>
    </source>
</evidence>
<evidence type="ECO:0000313" key="4">
    <source>
        <dbReference type="EMBL" id="RJP71872.1"/>
    </source>
</evidence>
<evidence type="ECO:0000256" key="1">
    <source>
        <dbReference type="SAM" id="MobiDB-lite"/>
    </source>
</evidence>
<dbReference type="AlphaFoldDB" id="A0A419F169"/>
<proteinExistence type="predicted"/>
<feature type="transmembrane region" description="Helical" evidence="2">
    <location>
        <begin position="83"/>
        <end position="114"/>
    </location>
</feature>
<reference evidence="4" key="2">
    <citation type="submission" date="2018-03" db="EMBL/GenBank/DDBJ databases">
        <authorList>
            <person name="Momper L."/>
        </authorList>
    </citation>
    <scope>NUCLEOTIDE SEQUENCE</scope>
    <source>
        <strain evidence="4">SURF_17</strain>
    </source>
</reference>
<feature type="compositionally biased region" description="Polar residues" evidence="1">
    <location>
        <begin position="1"/>
        <end position="20"/>
    </location>
</feature>
<keyword evidence="2" id="KW-0812">Transmembrane</keyword>
<dbReference type="Proteomes" id="UP000285961">
    <property type="component" value="Unassembled WGS sequence"/>
</dbReference>
<reference evidence="4" key="1">
    <citation type="journal article" date="2017" name="ISME J.">
        <title>Energy and carbon metabolisms in a deep terrestrial subsurface fluid microbial community.</title>
        <authorList>
            <person name="Momper L."/>
            <person name="Jungbluth S.P."/>
            <person name="Lee M.D."/>
            <person name="Amend J.P."/>
        </authorList>
    </citation>
    <scope>NUCLEOTIDE SEQUENCE [LARGE SCALE GENOMIC DNA]</scope>
    <source>
        <strain evidence="4">SURF_17</strain>
    </source>
</reference>
<accession>A0A419F169</accession>
<protein>
    <submittedName>
        <fullName evidence="4">DUF4190 domain-containing protein</fullName>
    </submittedName>
</protein>
<keyword evidence="2" id="KW-1133">Transmembrane helix</keyword>
<organism evidence="4">
    <name type="scientific">Candidatus Abyssobacteria bacterium SURF_17</name>
    <dbReference type="NCBI Taxonomy" id="2093361"/>
    <lineage>
        <taxon>Bacteria</taxon>
        <taxon>Pseudomonadati</taxon>
        <taxon>Candidatus Hydrogenedentota</taxon>
        <taxon>Candidatus Abyssobacteria</taxon>
    </lineage>
</organism>
<dbReference type="EMBL" id="QZKI01000053">
    <property type="protein sequence ID" value="RJP71872.1"/>
    <property type="molecule type" value="Genomic_DNA"/>
</dbReference>
<sequence length="116" mass="12186">MSEQPTNDSGITPSAQQPLPQNIPCPSASPGGYAIAAFVLGIVSFFTCGPCIGIPALIIGLIELQRIKQRVSPVEGKPFALTGAILGGVNTVFWSLFICFYIVMIVIMILAGAFSD</sequence>